<feature type="transmembrane region" description="Helical" evidence="2">
    <location>
        <begin position="316"/>
        <end position="335"/>
    </location>
</feature>
<dbReference type="GO" id="GO:0022857">
    <property type="term" value="F:transmembrane transporter activity"/>
    <property type="evidence" value="ECO:0007669"/>
    <property type="project" value="UniProtKB-UniRule"/>
</dbReference>
<reference evidence="4 5" key="1">
    <citation type="submission" date="2016-10" db="EMBL/GenBank/DDBJ databases">
        <authorList>
            <person name="de Groot N.N."/>
        </authorList>
    </citation>
    <scope>NUCLEOTIDE SEQUENCE [LARGE SCALE GENOMIC DNA]</scope>
    <source>
        <strain evidence="4 5">CGMCC 1.6291</strain>
    </source>
</reference>
<gene>
    <name evidence="4" type="ORF">SAMN04488052_11626</name>
</gene>
<name>A0A1H8VVE7_9GAMM</name>
<organism evidence="4 5">
    <name type="scientific">Aquisalimonas asiatica</name>
    <dbReference type="NCBI Taxonomy" id="406100"/>
    <lineage>
        <taxon>Bacteria</taxon>
        <taxon>Pseudomonadati</taxon>
        <taxon>Pseudomonadota</taxon>
        <taxon>Gammaproteobacteria</taxon>
        <taxon>Chromatiales</taxon>
        <taxon>Ectothiorhodospiraceae</taxon>
        <taxon>Aquisalimonas</taxon>
    </lineage>
</organism>
<feature type="transmembrane region" description="Helical" evidence="2">
    <location>
        <begin position="80"/>
        <end position="105"/>
    </location>
</feature>
<feature type="transmembrane region" description="Helical" evidence="2">
    <location>
        <begin position="20"/>
        <end position="37"/>
    </location>
</feature>
<feature type="domain" description="TRAP C4-dicarboxylate transport system permease DctM subunit" evidence="3">
    <location>
        <begin position="129"/>
        <end position="577"/>
    </location>
</feature>
<keyword evidence="2" id="KW-0812">Transmembrane</keyword>
<dbReference type="NCBIfam" id="TIGR02123">
    <property type="entry name" value="TRAP_fused"/>
    <property type="match status" value="1"/>
</dbReference>
<feature type="transmembrane region" description="Helical" evidence="2">
    <location>
        <begin position="521"/>
        <end position="543"/>
    </location>
</feature>
<dbReference type="InterPro" id="IPR011853">
    <property type="entry name" value="TRAP_DctM-Dct_fused"/>
</dbReference>
<evidence type="ECO:0000313" key="4">
    <source>
        <dbReference type="EMBL" id="SEP19253.1"/>
    </source>
</evidence>
<dbReference type="OrthoDB" id="9759894at2"/>
<dbReference type="PANTHER" id="PTHR43849:SF2">
    <property type="entry name" value="BLL3936 PROTEIN"/>
    <property type="match status" value="1"/>
</dbReference>
<comment type="subcellular location">
    <subcellularLocation>
        <location evidence="1">Cell inner membrane</location>
        <topology evidence="1">Multi-pass membrane protein</topology>
    </subcellularLocation>
</comment>
<dbReference type="PANTHER" id="PTHR43849">
    <property type="entry name" value="BLL3936 PROTEIN"/>
    <property type="match status" value="1"/>
</dbReference>
<evidence type="ECO:0000256" key="1">
    <source>
        <dbReference type="RuleBase" id="RU369079"/>
    </source>
</evidence>
<evidence type="ECO:0000259" key="3">
    <source>
        <dbReference type="Pfam" id="PF06808"/>
    </source>
</evidence>
<keyword evidence="2" id="KW-0472">Membrane</keyword>
<keyword evidence="2" id="KW-1133">Transmembrane helix</keyword>
<feature type="transmembrane region" description="Helical" evidence="2">
    <location>
        <begin position="639"/>
        <end position="655"/>
    </location>
</feature>
<dbReference type="AlphaFoldDB" id="A0A1H8VVE7"/>
<feature type="transmembrane region" description="Helical" evidence="2">
    <location>
        <begin position="141"/>
        <end position="160"/>
    </location>
</feature>
<evidence type="ECO:0000256" key="2">
    <source>
        <dbReference type="SAM" id="Phobius"/>
    </source>
</evidence>
<sequence>MAREQDQGAETRPLTRTEYWCNVVSQILFYGISLYFFSYLTTYYLTGAGGATLLAVTMVPVAVALAYLNDLRHGELYPALGPVLATLVGAGYAAALLYASAYFVAEFDGIRINRVGFWNDADKLAGAIVVALVLEYTRRRYLALALVILALILYTAYGYLVPGVFSHPGMSWDRILTASSVEISTGVFERLSQLGLTLIGSFMLVLAVLRAFGCIESILVGSSRLAARSPRLLPQAAVIGSFSVAAVSGSGAANAATTGSATIPALIRAGFPRVKAAAVETASSLGGQLMPPLMGIAAFLMAEYMRVSYFDVVARGFAPAILYFIGVSLAVYLLAGQYMQRAVNPRREPMQPMDIVNLAAYGLAVVALIWLMGVERRAAMSSAQLVFMGLLLVLSVLFFARLVWASREQPLALLRRESLREAGRPFVRMIETFSTNTAELTVLLASLGILTATFTITGVPTKVGILLMETAGAHLALMVLVAFAFGYLVGMGLPVAPTYIIVAVVIAPFMIRAGVDPWVAHFFAFLVAVFGELSPPTSVVAAVTSRIAEAPFVRTMIAALGLCVPLLIMMAGVYTRPGLVVEPGLAQVPAFTLLLVGTLGVIFALQGSFARTRALDWTARLAIALFSLVVILYPDEQLAWLAVVPVVALGMWGLARARRSLSEKPLQAAVNDSG</sequence>
<protein>
    <submittedName>
        <fullName evidence="4">TRAP transporter, 4TM/12TM fusion protein</fullName>
    </submittedName>
</protein>
<feature type="transmembrane region" description="Helical" evidence="2">
    <location>
        <begin position="355"/>
        <end position="373"/>
    </location>
</feature>
<dbReference type="STRING" id="406100.SAMN04488052_11626"/>
<feature type="transmembrane region" description="Helical" evidence="2">
    <location>
        <begin position="555"/>
        <end position="574"/>
    </location>
</feature>
<feature type="transmembrane region" description="Helical" evidence="2">
    <location>
        <begin position="385"/>
        <end position="404"/>
    </location>
</feature>
<dbReference type="RefSeq" id="WP_091646526.1">
    <property type="nucleotide sequence ID" value="NZ_FOEG01000016.1"/>
</dbReference>
<feature type="transmembrane region" description="Helical" evidence="2">
    <location>
        <begin position="586"/>
        <end position="605"/>
    </location>
</feature>
<keyword evidence="1" id="KW-1003">Cell membrane</keyword>
<feature type="transmembrane region" description="Helical" evidence="2">
    <location>
        <begin position="117"/>
        <end position="134"/>
    </location>
</feature>
<dbReference type="InterPro" id="IPR010656">
    <property type="entry name" value="DctM"/>
</dbReference>
<evidence type="ECO:0000313" key="5">
    <source>
        <dbReference type="Proteomes" id="UP000199657"/>
    </source>
</evidence>
<proteinExistence type="predicted"/>
<dbReference type="EMBL" id="FOEG01000016">
    <property type="protein sequence ID" value="SEP19253.1"/>
    <property type="molecule type" value="Genomic_DNA"/>
</dbReference>
<keyword evidence="1" id="KW-0997">Cell inner membrane</keyword>
<dbReference type="Pfam" id="PF06808">
    <property type="entry name" value="DctM"/>
    <property type="match status" value="1"/>
</dbReference>
<feature type="transmembrane region" description="Helical" evidence="2">
    <location>
        <begin position="43"/>
        <end position="68"/>
    </location>
</feature>
<feature type="transmembrane region" description="Helical" evidence="2">
    <location>
        <begin position="496"/>
        <end position="515"/>
    </location>
</feature>
<feature type="transmembrane region" description="Helical" evidence="2">
    <location>
        <begin position="471"/>
        <end position="489"/>
    </location>
</feature>
<keyword evidence="5" id="KW-1185">Reference proteome</keyword>
<comment type="function">
    <text evidence="1">Part of the tripartite ATP-independent periplasmic (TRAP) transport system.</text>
</comment>
<dbReference type="GO" id="GO:0005886">
    <property type="term" value="C:plasma membrane"/>
    <property type="evidence" value="ECO:0007669"/>
    <property type="project" value="UniProtKB-SubCell"/>
</dbReference>
<feature type="transmembrane region" description="Helical" evidence="2">
    <location>
        <begin position="438"/>
        <end position="459"/>
    </location>
</feature>
<keyword evidence="1" id="KW-0813">Transport</keyword>
<feature type="transmembrane region" description="Helical" evidence="2">
    <location>
        <begin position="198"/>
        <end position="221"/>
    </location>
</feature>
<feature type="transmembrane region" description="Helical" evidence="2">
    <location>
        <begin position="617"/>
        <end position="633"/>
    </location>
</feature>
<accession>A0A1H8VVE7</accession>
<dbReference type="Proteomes" id="UP000199657">
    <property type="component" value="Unassembled WGS sequence"/>
</dbReference>